<evidence type="ECO:0000313" key="1">
    <source>
        <dbReference type="EMBL" id="MBO1107883.1"/>
    </source>
</evidence>
<reference evidence="1" key="1">
    <citation type="submission" date="2021-03" db="EMBL/GenBank/DDBJ databases">
        <title>Plesiomonas shigelloides zfcc0051, isolated from zebrafish feces.</title>
        <authorList>
            <person name="Vanderhoek Z."/>
            <person name="Gaulke C."/>
        </authorList>
    </citation>
    <scope>NUCLEOTIDE SEQUENCE</scope>
    <source>
        <strain evidence="1">Zfcc0051</strain>
    </source>
</reference>
<name>A0A8I1W5M5_PLESH</name>
<organism evidence="1 2">
    <name type="scientific">Plesiomonas shigelloides</name>
    <name type="common">Aeromonas shigelloides</name>
    <dbReference type="NCBI Taxonomy" id="703"/>
    <lineage>
        <taxon>Bacteria</taxon>
        <taxon>Pseudomonadati</taxon>
        <taxon>Pseudomonadota</taxon>
        <taxon>Gammaproteobacteria</taxon>
        <taxon>Enterobacterales</taxon>
        <taxon>Enterobacteriaceae</taxon>
        <taxon>Plesiomonas</taxon>
    </lineage>
</organism>
<dbReference type="Proteomes" id="UP000664658">
    <property type="component" value="Unassembled WGS sequence"/>
</dbReference>
<dbReference type="EMBL" id="JAFNAA010000005">
    <property type="protein sequence ID" value="MBO1107883.1"/>
    <property type="molecule type" value="Genomic_DNA"/>
</dbReference>
<sequence>MNRKHAELLNQAAHNRQLGDRSRAALFLSMAGTERLIVMMEKMYARKNREGWALA</sequence>
<accession>A0A8I1W5M5</accession>
<dbReference type="AlphaFoldDB" id="A0A8I1W5M5"/>
<evidence type="ECO:0000313" key="2">
    <source>
        <dbReference type="Proteomes" id="UP000664658"/>
    </source>
</evidence>
<protein>
    <submittedName>
        <fullName evidence="1">Uncharacterized protein</fullName>
    </submittedName>
</protein>
<comment type="caution">
    <text evidence="1">The sequence shown here is derived from an EMBL/GenBank/DDBJ whole genome shotgun (WGS) entry which is preliminary data.</text>
</comment>
<gene>
    <name evidence="1" type="ORF">J2R62_06545</name>
</gene>
<dbReference type="RefSeq" id="WP_207541854.1">
    <property type="nucleotide sequence ID" value="NZ_JAFNAA010000005.1"/>
</dbReference>
<proteinExistence type="predicted"/>